<evidence type="ECO:0000256" key="9">
    <source>
        <dbReference type="ARBA" id="ARBA00031306"/>
    </source>
</evidence>
<keyword evidence="4" id="KW-0285">Flavoprotein</keyword>
<keyword evidence="6" id="KW-0479">Metal-binding</keyword>
<evidence type="ECO:0000313" key="12">
    <source>
        <dbReference type="Proteomes" id="UP000468687"/>
    </source>
</evidence>
<proteinExistence type="predicted"/>
<comment type="catalytic activity">
    <reaction evidence="10">
        <text>L-threonyl-[protein] + FAD = FMN-L-threonyl-[protein] + AMP + H(+)</text>
        <dbReference type="Rhea" id="RHEA:36847"/>
        <dbReference type="Rhea" id="RHEA-COMP:11060"/>
        <dbReference type="Rhea" id="RHEA-COMP:11061"/>
        <dbReference type="ChEBI" id="CHEBI:15378"/>
        <dbReference type="ChEBI" id="CHEBI:30013"/>
        <dbReference type="ChEBI" id="CHEBI:57692"/>
        <dbReference type="ChEBI" id="CHEBI:74257"/>
        <dbReference type="ChEBI" id="CHEBI:456215"/>
        <dbReference type="EC" id="2.7.1.180"/>
    </reaction>
</comment>
<evidence type="ECO:0000256" key="3">
    <source>
        <dbReference type="ARBA" id="ARBA00016337"/>
    </source>
</evidence>
<evidence type="ECO:0000256" key="6">
    <source>
        <dbReference type="ARBA" id="ARBA00022723"/>
    </source>
</evidence>
<evidence type="ECO:0000313" key="11">
    <source>
        <dbReference type="EMBL" id="NEN78734.1"/>
    </source>
</evidence>
<dbReference type="PANTHER" id="PTHR30040:SF2">
    <property type="entry name" value="FAD:PROTEIN FMN TRANSFERASE"/>
    <property type="match status" value="1"/>
</dbReference>
<protein>
    <recommendedName>
        <fullName evidence="3">FAD:protein FMN transferase</fullName>
        <ecNumber evidence="2">2.7.1.180</ecNumber>
    </recommendedName>
    <alternativeName>
        <fullName evidence="9">Flavin transferase</fullName>
    </alternativeName>
</protein>
<evidence type="ECO:0000256" key="5">
    <source>
        <dbReference type="ARBA" id="ARBA00022679"/>
    </source>
</evidence>
<dbReference type="Gene3D" id="3.10.520.10">
    <property type="entry name" value="ApbE-like domains"/>
    <property type="match status" value="1"/>
</dbReference>
<evidence type="ECO:0000256" key="4">
    <source>
        <dbReference type="ARBA" id="ARBA00022630"/>
    </source>
</evidence>
<organism evidence="11 12">
    <name type="scientific">Nocardioides zeae</name>
    <dbReference type="NCBI Taxonomy" id="1457234"/>
    <lineage>
        <taxon>Bacteria</taxon>
        <taxon>Bacillati</taxon>
        <taxon>Actinomycetota</taxon>
        <taxon>Actinomycetes</taxon>
        <taxon>Propionibacteriales</taxon>
        <taxon>Nocardioidaceae</taxon>
        <taxon>Nocardioides</taxon>
    </lineage>
</organism>
<dbReference type="PANTHER" id="PTHR30040">
    <property type="entry name" value="THIAMINE BIOSYNTHESIS LIPOPROTEIN APBE"/>
    <property type="match status" value="1"/>
</dbReference>
<comment type="cofactor">
    <cofactor evidence="1">
        <name>Mg(2+)</name>
        <dbReference type="ChEBI" id="CHEBI:18420"/>
    </cofactor>
</comment>
<evidence type="ECO:0000256" key="1">
    <source>
        <dbReference type="ARBA" id="ARBA00001946"/>
    </source>
</evidence>
<evidence type="ECO:0000256" key="8">
    <source>
        <dbReference type="ARBA" id="ARBA00022842"/>
    </source>
</evidence>
<dbReference type="InterPro" id="IPR024932">
    <property type="entry name" value="ApbE"/>
</dbReference>
<dbReference type="RefSeq" id="WP_163772268.1">
    <property type="nucleotide sequence ID" value="NZ_JAAGXA010000006.1"/>
</dbReference>
<dbReference type="SUPFAM" id="SSF143631">
    <property type="entry name" value="ApbE-like"/>
    <property type="match status" value="1"/>
</dbReference>
<evidence type="ECO:0000256" key="7">
    <source>
        <dbReference type="ARBA" id="ARBA00022827"/>
    </source>
</evidence>
<dbReference type="Pfam" id="PF02424">
    <property type="entry name" value="ApbE"/>
    <property type="match status" value="1"/>
</dbReference>
<name>A0A6P0HKG5_9ACTN</name>
<dbReference type="Proteomes" id="UP000468687">
    <property type="component" value="Unassembled WGS sequence"/>
</dbReference>
<dbReference type="InterPro" id="IPR003374">
    <property type="entry name" value="ApbE-like_sf"/>
</dbReference>
<sequence>MGGDWVFEAIGTRWRLTTEAPLTDAVRHAVALRIDAFDRDWSRFRPGSVVDAVRTAAGRHRMPDDAGPLLGLYDRLHAATAGAMSPAVGDGLEHLGYDAGYTLAARPGHRPAVDWGAVGWDAPYLVTAEPFVLDVGAAGKGYLVDLVADVVRGFAEHRSGGVTVDASGDLVHVPGPGAAPYRVALEHPERPGFAVGVAALDGAAQRRALCASATNRRTWGDGLHHVLDARTGRPVDDVLATWVVAGSALVADGLATALFLLDPDAAAALAAAEGAAYVRLDRGPGGTGHRLHVSPDFPGEVFA</sequence>
<gene>
    <name evidence="11" type="ORF">G3T38_10630</name>
</gene>
<evidence type="ECO:0000256" key="10">
    <source>
        <dbReference type="ARBA" id="ARBA00048540"/>
    </source>
</evidence>
<keyword evidence="7" id="KW-0274">FAD</keyword>
<dbReference type="AlphaFoldDB" id="A0A6P0HKG5"/>
<accession>A0A6P0HKG5</accession>
<dbReference type="GO" id="GO:0016740">
    <property type="term" value="F:transferase activity"/>
    <property type="evidence" value="ECO:0007669"/>
    <property type="project" value="UniProtKB-KW"/>
</dbReference>
<evidence type="ECO:0000256" key="2">
    <source>
        <dbReference type="ARBA" id="ARBA00011955"/>
    </source>
</evidence>
<keyword evidence="8" id="KW-0460">Magnesium</keyword>
<comment type="caution">
    <text evidence="11">The sequence shown here is derived from an EMBL/GenBank/DDBJ whole genome shotgun (WGS) entry which is preliminary data.</text>
</comment>
<keyword evidence="5 11" id="KW-0808">Transferase</keyword>
<dbReference type="EC" id="2.7.1.180" evidence="2"/>
<reference evidence="11 12" key="1">
    <citation type="journal article" date="2014" name="Int. J. Syst. Evol. Microbiol.">
        <title>Nocardioides zeae sp. nov., isolated from the stem of Zea mays.</title>
        <authorList>
            <person name="Glaeser S.P."/>
            <person name="McInroy J.A."/>
            <person name="Busse H.J."/>
            <person name="Kampfer P."/>
        </authorList>
    </citation>
    <scope>NUCLEOTIDE SEQUENCE [LARGE SCALE GENOMIC DNA]</scope>
    <source>
        <strain evidence="11 12">JCM 30728</strain>
    </source>
</reference>
<dbReference type="GO" id="GO:0046872">
    <property type="term" value="F:metal ion binding"/>
    <property type="evidence" value="ECO:0007669"/>
    <property type="project" value="UniProtKB-KW"/>
</dbReference>
<dbReference type="EMBL" id="JAAGXA010000006">
    <property type="protein sequence ID" value="NEN78734.1"/>
    <property type="molecule type" value="Genomic_DNA"/>
</dbReference>
<keyword evidence="12" id="KW-1185">Reference proteome</keyword>